<dbReference type="AlphaFoldDB" id="A0A8J7FKY2"/>
<dbReference type="Proteomes" id="UP000604481">
    <property type="component" value="Unassembled WGS sequence"/>
</dbReference>
<evidence type="ECO:0000256" key="5">
    <source>
        <dbReference type="SAM" id="Phobius"/>
    </source>
</evidence>
<evidence type="ECO:0000256" key="1">
    <source>
        <dbReference type="ARBA" id="ARBA00004141"/>
    </source>
</evidence>
<evidence type="ECO:0000256" key="2">
    <source>
        <dbReference type="ARBA" id="ARBA00022692"/>
    </source>
</evidence>
<keyword evidence="2 5" id="KW-0812">Transmembrane</keyword>
<organism evidence="7 8">
    <name type="scientific">Chitinilyticum piscinae</name>
    <dbReference type="NCBI Taxonomy" id="2866724"/>
    <lineage>
        <taxon>Bacteria</taxon>
        <taxon>Pseudomonadati</taxon>
        <taxon>Pseudomonadota</taxon>
        <taxon>Betaproteobacteria</taxon>
        <taxon>Neisseriales</taxon>
        <taxon>Chitinibacteraceae</taxon>
        <taxon>Chitinilyticum</taxon>
    </lineage>
</organism>
<name>A0A8J7FKY2_9NEIS</name>
<dbReference type="EMBL" id="JADFUA010000001">
    <property type="protein sequence ID" value="MBE9608071.1"/>
    <property type="molecule type" value="Genomic_DNA"/>
</dbReference>
<keyword evidence="4 5" id="KW-0472">Membrane</keyword>
<sequence>MNESFKNTDRKILLLGCAMAFLLALLPLSHTQGIRFGLLLLGLCCISWRQMGSMRWAWPLVIWLGFACTTLIWSASPDLSKRALWLDGLLPIIAFVLVYQASQSKPAWLELGFIAGMLLLSAIIVYGKTRGVPLTVNDKFDAGPGYWYPGAGTASTVLVYLLPLGFYLSDQPRKKSKFIGISFIAIATVAATFTGNRFFWIAALASLFCYILLASSYSFKRMLCILLVVCAVGSIGVRLANTQRGAVNLERGLSYTAVRDARPQIWAFWLDRVKNRPWLGKGLGTLTPVTGEIITPENRLFIKLAHAHNYWLNVVLQSGLAGLILVITAYISVMREFLRHFSSARREVAAGLAVLVAMLAKNFTDDFMHGATVMLFWSCLGYWLAQAKHKSLNDQQTPVTPASAQ</sequence>
<dbReference type="PANTHER" id="PTHR37422:SF23">
    <property type="entry name" value="TEICHURONIC ACID BIOSYNTHESIS PROTEIN TUAE"/>
    <property type="match status" value="1"/>
</dbReference>
<comment type="subcellular location">
    <subcellularLocation>
        <location evidence="1">Membrane</location>
        <topology evidence="1">Multi-pass membrane protein</topology>
    </subcellularLocation>
</comment>
<feature type="transmembrane region" description="Helical" evidence="5">
    <location>
        <begin position="56"/>
        <end position="76"/>
    </location>
</feature>
<dbReference type="GO" id="GO:0016874">
    <property type="term" value="F:ligase activity"/>
    <property type="evidence" value="ECO:0007669"/>
    <property type="project" value="UniProtKB-KW"/>
</dbReference>
<feature type="transmembrane region" description="Helical" evidence="5">
    <location>
        <begin position="82"/>
        <end position="100"/>
    </location>
</feature>
<feature type="transmembrane region" description="Helical" evidence="5">
    <location>
        <begin position="107"/>
        <end position="126"/>
    </location>
</feature>
<keyword evidence="7" id="KW-0436">Ligase</keyword>
<feature type="transmembrane region" description="Helical" evidence="5">
    <location>
        <begin position="146"/>
        <end position="169"/>
    </location>
</feature>
<dbReference type="Pfam" id="PF04932">
    <property type="entry name" value="Wzy_C"/>
    <property type="match status" value="1"/>
</dbReference>
<dbReference type="GO" id="GO:0016020">
    <property type="term" value="C:membrane"/>
    <property type="evidence" value="ECO:0007669"/>
    <property type="project" value="UniProtKB-SubCell"/>
</dbReference>
<feature type="transmembrane region" description="Helical" evidence="5">
    <location>
        <begin position="199"/>
        <end position="215"/>
    </location>
</feature>
<evidence type="ECO:0000313" key="7">
    <source>
        <dbReference type="EMBL" id="MBE9608071.1"/>
    </source>
</evidence>
<keyword evidence="8" id="KW-1185">Reference proteome</keyword>
<feature type="transmembrane region" description="Helical" evidence="5">
    <location>
        <begin position="222"/>
        <end position="240"/>
    </location>
</feature>
<dbReference type="PANTHER" id="PTHR37422">
    <property type="entry name" value="TEICHURONIC ACID BIOSYNTHESIS PROTEIN TUAE"/>
    <property type="match status" value="1"/>
</dbReference>
<keyword evidence="3 5" id="KW-1133">Transmembrane helix</keyword>
<feature type="transmembrane region" description="Helical" evidence="5">
    <location>
        <begin position="367"/>
        <end position="385"/>
    </location>
</feature>
<dbReference type="InterPro" id="IPR007016">
    <property type="entry name" value="O-antigen_ligase-rel_domated"/>
</dbReference>
<gene>
    <name evidence="7" type="ORF">INR99_01805</name>
</gene>
<evidence type="ECO:0000256" key="3">
    <source>
        <dbReference type="ARBA" id="ARBA00022989"/>
    </source>
</evidence>
<reference evidence="7 8" key="1">
    <citation type="submission" date="2020-10" db="EMBL/GenBank/DDBJ databases">
        <title>The genome sequence of Chitinilyticum litopenaei 4Y14.</title>
        <authorList>
            <person name="Liu Y."/>
        </authorList>
    </citation>
    <scope>NUCLEOTIDE SEQUENCE [LARGE SCALE GENOMIC DNA]</scope>
    <source>
        <strain evidence="7 8">4Y14</strain>
    </source>
</reference>
<dbReference type="InterPro" id="IPR051533">
    <property type="entry name" value="WaaL-like"/>
</dbReference>
<protein>
    <submittedName>
        <fullName evidence="7">O-antigen ligase family protein</fullName>
    </submittedName>
</protein>
<accession>A0A8J7FKY2</accession>
<feature type="transmembrane region" description="Helical" evidence="5">
    <location>
        <begin position="176"/>
        <end position="193"/>
    </location>
</feature>
<feature type="domain" description="O-antigen ligase-related" evidence="6">
    <location>
        <begin position="184"/>
        <end position="327"/>
    </location>
</feature>
<evidence type="ECO:0000256" key="4">
    <source>
        <dbReference type="ARBA" id="ARBA00023136"/>
    </source>
</evidence>
<comment type="caution">
    <text evidence="7">The sequence shown here is derived from an EMBL/GenBank/DDBJ whole genome shotgun (WGS) entry which is preliminary data.</text>
</comment>
<evidence type="ECO:0000259" key="6">
    <source>
        <dbReference type="Pfam" id="PF04932"/>
    </source>
</evidence>
<feature type="transmembrane region" description="Helical" evidence="5">
    <location>
        <begin position="310"/>
        <end position="332"/>
    </location>
</feature>
<evidence type="ECO:0000313" key="8">
    <source>
        <dbReference type="Proteomes" id="UP000604481"/>
    </source>
</evidence>
<proteinExistence type="predicted"/>
<dbReference type="RefSeq" id="WP_194114573.1">
    <property type="nucleotide sequence ID" value="NZ_JADFUA010000001.1"/>
</dbReference>
<feature type="transmembrane region" description="Helical" evidence="5">
    <location>
        <begin position="12"/>
        <end position="28"/>
    </location>
</feature>